<organism evidence="1 2">
    <name type="scientific">Thiothrix caldifontis</name>
    <dbReference type="NCBI Taxonomy" id="525918"/>
    <lineage>
        <taxon>Bacteria</taxon>
        <taxon>Pseudomonadati</taxon>
        <taxon>Pseudomonadota</taxon>
        <taxon>Gammaproteobacteria</taxon>
        <taxon>Thiotrichales</taxon>
        <taxon>Thiotrichaceae</taxon>
        <taxon>Thiothrix</taxon>
    </lineage>
</organism>
<dbReference type="EMBL" id="FNQP01000049">
    <property type="protein sequence ID" value="SEB14157.1"/>
    <property type="molecule type" value="Genomic_DNA"/>
</dbReference>
<protein>
    <recommendedName>
        <fullName evidence="3">Ferritin-like domain-containing protein</fullName>
    </recommendedName>
</protein>
<keyword evidence="2" id="KW-1185">Reference proteome</keyword>
<evidence type="ECO:0000313" key="2">
    <source>
        <dbReference type="Proteomes" id="UP000199397"/>
    </source>
</evidence>
<proteinExistence type="predicted"/>
<evidence type="ECO:0008006" key="3">
    <source>
        <dbReference type="Google" id="ProtNLM"/>
    </source>
</evidence>
<name>A0A1H4GX71_9GAMM</name>
<dbReference type="Proteomes" id="UP000199397">
    <property type="component" value="Unassembled WGS sequence"/>
</dbReference>
<dbReference type="OrthoDB" id="4269803at2"/>
<reference evidence="1 2" key="1">
    <citation type="submission" date="2016-10" db="EMBL/GenBank/DDBJ databases">
        <authorList>
            <person name="de Groot N.N."/>
        </authorList>
    </citation>
    <scope>NUCLEOTIDE SEQUENCE [LARGE SCALE GENOMIC DNA]</scope>
    <source>
        <strain evidence="1 2">DSM 21228</strain>
    </source>
</reference>
<gene>
    <name evidence="1" type="ORF">SAMN05660964_03787</name>
</gene>
<evidence type="ECO:0000313" key="1">
    <source>
        <dbReference type="EMBL" id="SEB14157.1"/>
    </source>
</evidence>
<dbReference type="RefSeq" id="WP_093071172.1">
    <property type="nucleotide sequence ID" value="NZ_FNQP01000049.1"/>
</dbReference>
<dbReference type="Gene3D" id="1.20.910.10">
    <property type="entry name" value="Heme oxygenase-like"/>
    <property type="match status" value="1"/>
</dbReference>
<dbReference type="AlphaFoldDB" id="A0A1H4GX71"/>
<accession>A0A1H4GX71</accession>
<dbReference type="STRING" id="525918.SAMN05660964_03787"/>
<sequence length="194" mass="22080">MQATTMDAYDYIDQKNQLFIDNAKAQLKDLSQYSTEALEWLMMEHYQFSFANVMFLTDAAESTAAFDTDAVNQELIRNCAEENGHAAMYRAALAKVNCDVDSREEFPSTTRFLSKIGELSNQEPSAVLGTMFATETAAIFEHEVFLDISKEVIKRRHWGDQGRDLVWFHEMHLGGVEQSLYASTLTRESGLPLW</sequence>
<dbReference type="InterPro" id="IPR016084">
    <property type="entry name" value="Haem_Oase-like_multi-hlx"/>
</dbReference>